<accession>A0A7S2UBA0</accession>
<dbReference type="InterPro" id="IPR036259">
    <property type="entry name" value="MFS_trans_sf"/>
</dbReference>
<evidence type="ECO:0000259" key="9">
    <source>
        <dbReference type="PROSITE" id="PS50850"/>
    </source>
</evidence>
<feature type="domain" description="Major facilitator superfamily (MFS) profile" evidence="9">
    <location>
        <begin position="29"/>
        <end position="484"/>
    </location>
</feature>
<feature type="transmembrane region" description="Helical" evidence="8">
    <location>
        <begin position="28"/>
        <end position="47"/>
    </location>
</feature>
<feature type="transmembrane region" description="Helical" evidence="8">
    <location>
        <begin position="106"/>
        <end position="125"/>
    </location>
</feature>
<feature type="transmembrane region" description="Helical" evidence="8">
    <location>
        <begin position="198"/>
        <end position="217"/>
    </location>
</feature>
<feature type="transmembrane region" description="Helical" evidence="8">
    <location>
        <begin position="303"/>
        <end position="324"/>
    </location>
</feature>
<feature type="transmembrane region" description="Helical" evidence="8">
    <location>
        <begin position="74"/>
        <end position="94"/>
    </location>
</feature>
<organism evidence="10">
    <name type="scientific">Attheya septentrionalis</name>
    <dbReference type="NCBI Taxonomy" id="420275"/>
    <lineage>
        <taxon>Eukaryota</taxon>
        <taxon>Sar</taxon>
        <taxon>Stramenopiles</taxon>
        <taxon>Ochrophyta</taxon>
        <taxon>Bacillariophyta</taxon>
        <taxon>Coscinodiscophyceae</taxon>
        <taxon>Chaetocerotophycidae</taxon>
        <taxon>Chaetocerotales</taxon>
        <taxon>Attheyaceae</taxon>
        <taxon>Attheya</taxon>
    </lineage>
</organism>
<feature type="transmembrane region" description="Helical" evidence="8">
    <location>
        <begin position="163"/>
        <end position="186"/>
    </location>
</feature>
<dbReference type="GO" id="GO:0022857">
    <property type="term" value="F:transmembrane transporter activity"/>
    <property type="evidence" value="ECO:0007669"/>
    <property type="project" value="InterPro"/>
</dbReference>
<dbReference type="PANTHER" id="PTHR23505:SF79">
    <property type="entry name" value="PROTEIN SPINSTER"/>
    <property type="match status" value="1"/>
</dbReference>
<comment type="subcellular location">
    <subcellularLocation>
        <location evidence="1">Membrane</location>
        <topology evidence="1">Multi-pass membrane protein</topology>
    </subcellularLocation>
</comment>
<protein>
    <recommendedName>
        <fullName evidence="9">Major facilitator superfamily (MFS) profile domain-containing protein</fullName>
    </recommendedName>
</protein>
<dbReference type="InterPro" id="IPR020846">
    <property type="entry name" value="MFS_dom"/>
</dbReference>
<dbReference type="GO" id="GO:0016020">
    <property type="term" value="C:membrane"/>
    <property type="evidence" value="ECO:0007669"/>
    <property type="project" value="UniProtKB-SubCell"/>
</dbReference>
<dbReference type="AlphaFoldDB" id="A0A7S2UBA0"/>
<name>A0A7S2UBA0_9STRA</name>
<feature type="transmembrane region" description="Helical" evidence="8">
    <location>
        <begin position="463"/>
        <end position="482"/>
    </location>
</feature>
<keyword evidence="4 8" id="KW-1133">Transmembrane helix</keyword>
<dbReference type="InterPro" id="IPR011701">
    <property type="entry name" value="MFS"/>
</dbReference>
<comment type="similarity">
    <text evidence="6">Belongs to the major facilitator superfamily. Spinster (TC 2.A.1.49) family.</text>
</comment>
<feature type="transmembrane region" description="Helical" evidence="8">
    <location>
        <begin position="344"/>
        <end position="364"/>
    </location>
</feature>
<evidence type="ECO:0000256" key="8">
    <source>
        <dbReference type="SAM" id="Phobius"/>
    </source>
</evidence>
<keyword evidence="5 8" id="KW-0472">Membrane</keyword>
<proteinExistence type="inferred from homology"/>
<dbReference type="PROSITE" id="PS50850">
    <property type="entry name" value="MFS"/>
    <property type="match status" value="1"/>
</dbReference>
<evidence type="ECO:0000256" key="6">
    <source>
        <dbReference type="ARBA" id="ARBA00024338"/>
    </source>
</evidence>
<evidence type="ECO:0000256" key="3">
    <source>
        <dbReference type="ARBA" id="ARBA00022692"/>
    </source>
</evidence>
<evidence type="ECO:0000256" key="5">
    <source>
        <dbReference type="ARBA" id="ARBA00023136"/>
    </source>
</evidence>
<dbReference type="PANTHER" id="PTHR23505">
    <property type="entry name" value="SPINSTER"/>
    <property type="match status" value="1"/>
</dbReference>
<dbReference type="Pfam" id="PF07690">
    <property type="entry name" value="MFS_1"/>
    <property type="match status" value="1"/>
</dbReference>
<dbReference type="SUPFAM" id="SSF103473">
    <property type="entry name" value="MFS general substrate transporter"/>
    <property type="match status" value="1"/>
</dbReference>
<dbReference type="InterPro" id="IPR044770">
    <property type="entry name" value="MFS_spinster-like"/>
</dbReference>
<dbReference type="EMBL" id="HBHQ01008532">
    <property type="protein sequence ID" value="CAD9813879.1"/>
    <property type="molecule type" value="Transcribed_RNA"/>
</dbReference>
<evidence type="ECO:0000256" key="7">
    <source>
        <dbReference type="SAM" id="MobiDB-lite"/>
    </source>
</evidence>
<reference evidence="10" key="1">
    <citation type="submission" date="2021-01" db="EMBL/GenBank/DDBJ databases">
        <authorList>
            <person name="Corre E."/>
            <person name="Pelletier E."/>
            <person name="Niang G."/>
            <person name="Scheremetjew M."/>
            <person name="Finn R."/>
            <person name="Kale V."/>
            <person name="Holt S."/>
            <person name="Cochrane G."/>
            <person name="Meng A."/>
            <person name="Brown T."/>
            <person name="Cohen L."/>
        </authorList>
    </citation>
    <scope>NUCLEOTIDE SEQUENCE</scope>
    <source>
        <strain evidence="10">CCMP2084</strain>
    </source>
</reference>
<keyword evidence="2" id="KW-0813">Transport</keyword>
<evidence type="ECO:0000256" key="4">
    <source>
        <dbReference type="ARBA" id="ARBA00022989"/>
    </source>
</evidence>
<evidence type="ECO:0000313" key="10">
    <source>
        <dbReference type="EMBL" id="CAD9813879.1"/>
    </source>
</evidence>
<sequence length="513" mass="55118">MGGSSDRSVAADDNVWFFPRYKSTPPKFLFALFVMLNLITMIDRGILPGSSSKFAAFVGLAGDPPAVFKRNPDAALGLLQAAYIVGYTVAILISSHMAHTRKWKNLISVGMSVWFLAVIGSGLSFAASSFYLLLFSRIVTGVAEASFHVVAPPIIQDRGGAHSGFYLSIYLAAMPVGLSTGYVYGFFLGDNENLGWQWAYFFLAIASAPIILACFFVRDSANGGILPGGTLVHKETVLHKDGKPGKLHQMTYWDEIAVCLSSPVLIYTILGYSVMIAVVSVLGTFGGAFVLALELFDDEKTASLFFGFAAACAGIIGMPIGGLIADRVLEKHGGGNRDEASFRILPPMLTAVNMCVIASILSCWPTTITSNPGLFLLFLFFGWTFLFMAQSGVAFSIMMSVPSIYRPNALACSALLSHALGDVPAPIIFGALKDQMAPACIISPDGEFQDPDECRTQHKGVRVTLAVMFAYMSFAALFFELARRGAQSQLSKKSHEQKGDADSLFDPVEGGLT</sequence>
<feature type="transmembrane region" description="Helical" evidence="8">
    <location>
        <begin position="276"/>
        <end position="296"/>
    </location>
</feature>
<gene>
    <name evidence="10" type="ORF">ASEP1449_LOCUS5704</name>
</gene>
<feature type="transmembrane region" description="Helical" evidence="8">
    <location>
        <begin position="376"/>
        <end position="398"/>
    </location>
</feature>
<keyword evidence="3 8" id="KW-0812">Transmembrane</keyword>
<evidence type="ECO:0000256" key="1">
    <source>
        <dbReference type="ARBA" id="ARBA00004141"/>
    </source>
</evidence>
<dbReference type="Gene3D" id="1.20.1250.20">
    <property type="entry name" value="MFS general substrate transporter like domains"/>
    <property type="match status" value="2"/>
</dbReference>
<evidence type="ECO:0000256" key="2">
    <source>
        <dbReference type="ARBA" id="ARBA00022448"/>
    </source>
</evidence>
<feature type="region of interest" description="Disordered" evidence="7">
    <location>
        <begin position="490"/>
        <end position="513"/>
    </location>
</feature>